<evidence type="ECO:0000256" key="1">
    <source>
        <dbReference type="SAM" id="MobiDB-lite"/>
    </source>
</evidence>
<evidence type="ECO:0000313" key="3">
    <source>
        <dbReference type="Proteomes" id="UP000308092"/>
    </source>
</evidence>
<proteinExistence type="predicted"/>
<evidence type="ECO:0000313" key="2">
    <source>
        <dbReference type="EMBL" id="THC91620.1"/>
    </source>
</evidence>
<protein>
    <submittedName>
        <fullName evidence="2">Uncharacterized protein</fullName>
    </submittedName>
</protein>
<dbReference type="VEuPathDB" id="FungiDB:EYZ11_008925"/>
<feature type="region of interest" description="Disordered" evidence="1">
    <location>
        <begin position="1"/>
        <end position="20"/>
    </location>
</feature>
<keyword evidence="3" id="KW-1185">Reference proteome</keyword>
<dbReference type="Proteomes" id="UP000308092">
    <property type="component" value="Unassembled WGS sequence"/>
</dbReference>
<comment type="caution">
    <text evidence="2">The sequence shown here is derived from an EMBL/GenBank/DDBJ whole genome shotgun (WGS) entry which is preliminary data.</text>
</comment>
<dbReference type="EMBL" id="SOSA01000399">
    <property type="protein sequence ID" value="THC91620.1"/>
    <property type="molecule type" value="Genomic_DNA"/>
</dbReference>
<sequence>MNPPNECVNGNVSNYGGKGQSPYVLNTANLKVLARPGFQHRFLREFIYTAAAPPKSAPHHPMRAVDRELRLMQKPMRPLSHQMDGWMGVQAAEMHPQRGGTPKNRSSGNIDMASAVPGILGILPWGLFLSYF</sequence>
<gene>
    <name evidence="2" type="ORF">EYZ11_008925</name>
</gene>
<organism evidence="2 3">
    <name type="scientific">Aspergillus tanneri</name>
    <dbReference type="NCBI Taxonomy" id="1220188"/>
    <lineage>
        <taxon>Eukaryota</taxon>
        <taxon>Fungi</taxon>
        <taxon>Dikarya</taxon>
        <taxon>Ascomycota</taxon>
        <taxon>Pezizomycotina</taxon>
        <taxon>Eurotiomycetes</taxon>
        <taxon>Eurotiomycetidae</taxon>
        <taxon>Eurotiales</taxon>
        <taxon>Aspergillaceae</taxon>
        <taxon>Aspergillus</taxon>
        <taxon>Aspergillus subgen. Circumdati</taxon>
    </lineage>
</organism>
<reference evidence="2 3" key="1">
    <citation type="submission" date="2019-03" db="EMBL/GenBank/DDBJ databases">
        <title>The genome sequence of a newly discovered highly antifungal drug resistant Aspergillus species, Aspergillus tanneri NIH 1004.</title>
        <authorList>
            <person name="Mounaud S."/>
            <person name="Singh I."/>
            <person name="Joardar V."/>
            <person name="Pakala S."/>
            <person name="Pakala S."/>
            <person name="Venepally P."/>
            <person name="Hoover J."/>
            <person name="Nierman W."/>
            <person name="Chung J."/>
            <person name="Losada L."/>
        </authorList>
    </citation>
    <scope>NUCLEOTIDE SEQUENCE [LARGE SCALE GENOMIC DNA]</scope>
    <source>
        <strain evidence="2 3">NIH1004</strain>
    </source>
</reference>
<name>A0A4S3J9D1_9EURO</name>
<dbReference type="AlphaFoldDB" id="A0A4S3J9D1"/>
<accession>A0A4S3J9D1</accession>